<dbReference type="OrthoDB" id="1933717at2759"/>
<sequence length="267" mass="28882">MANVIFITGGGSGIGKATAELFSEKGYRVVIVGRDGEKLKRAAKDVEAKGGECWPIALDIGDAKAVHSCIEEVVKKWTKIDVLVNNAGLALGSPKPFHEQTIEDIQTVINTNIMGTLMVTHAVLQQSMMKQDKGGRGTIINISSITGLEAPPMGEATYHTSKTAMEGFSNVLRQETIGSNVRVLVVRPGFVGGTTNFHGNRLNDKEAEKDVFEGLEPVLETDVAKAVEYLVDAPERVSVKAIDVVPTAQRSLPTVDRQWNERNSVKQ</sequence>
<keyword evidence="5" id="KW-1185">Reference proteome</keyword>
<dbReference type="Pfam" id="PF00106">
    <property type="entry name" value="adh_short"/>
    <property type="match status" value="1"/>
</dbReference>
<dbReference type="PRINTS" id="PR00081">
    <property type="entry name" value="GDHRDH"/>
</dbReference>
<evidence type="ECO:0000256" key="2">
    <source>
        <dbReference type="ARBA" id="ARBA00023002"/>
    </source>
</evidence>
<dbReference type="PRINTS" id="PR00080">
    <property type="entry name" value="SDRFAMILY"/>
</dbReference>
<protein>
    <submittedName>
        <fullName evidence="4">Putative oxidoreductase</fullName>
    </submittedName>
</protein>
<dbReference type="PANTHER" id="PTHR42901">
    <property type="entry name" value="ALCOHOL DEHYDROGENASE"/>
    <property type="match status" value="1"/>
</dbReference>
<dbReference type="GeneID" id="37021942"/>
<dbReference type="InterPro" id="IPR036291">
    <property type="entry name" value="NAD(P)-bd_dom_sf"/>
</dbReference>
<dbReference type="InterPro" id="IPR002347">
    <property type="entry name" value="SDR_fam"/>
</dbReference>
<evidence type="ECO:0000313" key="5">
    <source>
        <dbReference type="Proteomes" id="UP000245771"/>
    </source>
</evidence>
<dbReference type="EMBL" id="KZ819605">
    <property type="protein sequence ID" value="PWN32730.1"/>
    <property type="molecule type" value="Genomic_DNA"/>
</dbReference>
<evidence type="ECO:0000256" key="1">
    <source>
        <dbReference type="ARBA" id="ARBA00006484"/>
    </source>
</evidence>
<proteinExistence type="inferred from homology"/>
<dbReference type="AlphaFoldDB" id="A0A316V5A7"/>
<name>A0A316V5A7_9BASI</name>
<dbReference type="InParanoid" id="A0A316V5A7"/>
<organism evidence="4 5">
    <name type="scientific">Meira miltonrushii</name>
    <dbReference type="NCBI Taxonomy" id="1280837"/>
    <lineage>
        <taxon>Eukaryota</taxon>
        <taxon>Fungi</taxon>
        <taxon>Dikarya</taxon>
        <taxon>Basidiomycota</taxon>
        <taxon>Ustilaginomycotina</taxon>
        <taxon>Exobasidiomycetes</taxon>
        <taxon>Exobasidiales</taxon>
        <taxon>Brachybasidiaceae</taxon>
        <taxon>Meira</taxon>
    </lineage>
</organism>
<evidence type="ECO:0000256" key="3">
    <source>
        <dbReference type="RuleBase" id="RU000363"/>
    </source>
</evidence>
<gene>
    <name evidence="4" type="ORF">FA14DRAFT_168762</name>
</gene>
<dbReference type="Proteomes" id="UP000245771">
    <property type="component" value="Unassembled WGS sequence"/>
</dbReference>
<evidence type="ECO:0000313" key="4">
    <source>
        <dbReference type="EMBL" id="PWN32730.1"/>
    </source>
</evidence>
<dbReference type="Gene3D" id="3.40.50.720">
    <property type="entry name" value="NAD(P)-binding Rossmann-like Domain"/>
    <property type="match status" value="1"/>
</dbReference>
<dbReference type="SUPFAM" id="SSF51735">
    <property type="entry name" value="NAD(P)-binding Rossmann-fold domains"/>
    <property type="match status" value="1"/>
</dbReference>
<dbReference type="STRING" id="1280837.A0A316V5A7"/>
<dbReference type="GO" id="GO:0016616">
    <property type="term" value="F:oxidoreductase activity, acting on the CH-OH group of donors, NAD or NADP as acceptor"/>
    <property type="evidence" value="ECO:0007669"/>
    <property type="project" value="UniProtKB-ARBA"/>
</dbReference>
<dbReference type="PANTHER" id="PTHR42901:SF1">
    <property type="entry name" value="ALCOHOL DEHYDROGENASE"/>
    <property type="match status" value="1"/>
</dbReference>
<reference evidence="4 5" key="1">
    <citation type="journal article" date="2018" name="Mol. Biol. Evol.">
        <title>Broad Genomic Sampling Reveals a Smut Pathogenic Ancestry of the Fungal Clade Ustilaginomycotina.</title>
        <authorList>
            <person name="Kijpornyongpan T."/>
            <person name="Mondo S.J."/>
            <person name="Barry K."/>
            <person name="Sandor L."/>
            <person name="Lee J."/>
            <person name="Lipzen A."/>
            <person name="Pangilinan J."/>
            <person name="LaButti K."/>
            <person name="Hainaut M."/>
            <person name="Henrissat B."/>
            <person name="Grigoriev I.V."/>
            <person name="Spatafora J.W."/>
            <person name="Aime M.C."/>
        </authorList>
    </citation>
    <scope>NUCLEOTIDE SEQUENCE [LARGE SCALE GENOMIC DNA]</scope>
    <source>
        <strain evidence="4 5">MCA 3882</strain>
    </source>
</reference>
<accession>A0A316V5A7</accession>
<keyword evidence="2" id="KW-0560">Oxidoreductase</keyword>
<dbReference type="RefSeq" id="XP_025353032.1">
    <property type="nucleotide sequence ID" value="XM_025500161.1"/>
</dbReference>
<comment type="similarity">
    <text evidence="1 3">Belongs to the short-chain dehydrogenases/reductases (SDR) family.</text>
</comment>
<dbReference type="FunFam" id="3.40.50.720:FF:000047">
    <property type="entry name" value="NADP-dependent L-serine/L-allo-threonine dehydrogenase"/>
    <property type="match status" value="1"/>
</dbReference>